<keyword evidence="2" id="KW-0964">Secreted</keyword>
<evidence type="ECO:0000313" key="4">
    <source>
        <dbReference type="EMBL" id="QBK93534.1"/>
    </source>
</evidence>
<organism evidence="4">
    <name type="scientific">Pithovirus LCPAC404</name>
    <dbReference type="NCBI Taxonomy" id="2506597"/>
    <lineage>
        <taxon>Viruses</taxon>
        <taxon>Pithoviruses</taxon>
    </lineage>
</organism>
<dbReference type="GO" id="GO:0004601">
    <property type="term" value="F:peroxidase activity"/>
    <property type="evidence" value="ECO:0007669"/>
    <property type="project" value="UniProtKB-KW"/>
</dbReference>
<dbReference type="GO" id="GO:0006979">
    <property type="term" value="P:response to oxidative stress"/>
    <property type="evidence" value="ECO:0007669"/>
    <property type="project" value="InterPro"/>
</dbReference>
<reference evidence="4" key="1">
    <citation type="journal article" date="2019" name="MBio">
        <title>Virus Genomes from Deep Sea Sediments Expand the Ocean Megavirome and Support Independent Origins of Viral Gigantism.</title>
        <authorList>
            <person name="Backstrom D."/>
            <person name="Yutin N."/>
            <person name="Jorgensen S.L."/>
            <person name="Dharamshi J."/>
            <person name="Homa F."/>
            <person name="Zaremba-Niedwiedzka K."/>
            <person name="Spang A."/>
            <person name="Wolf Y.I."/>
            <person name="Koonin E.V."/>
            <person name="Ettema T.J."/>
        </authorList>
    </citation>
    <scope>NUCLEOTIDE SEQUENCE</scope>
</reference>
<dbReference type="Pfam" id="PF03098">
    <property type="entry name" value="An_peroxidase"/>
    <property type="match status" value="1"/>
</dbReference>
<dbReference type="PANTHER" id="PTHR11475">
    <property type="entry name" value="OXIDASE/PEROXIDASE"/>
    <property type="match status" value="1"/>
</dbReference>
<dbReference type="EMBL" id="MK500597">
    <property type="protein sequence ID" value="QBK93534.1"/>
    <property type="molecule type" value="Genomic_DNA"/>
</dbReference>
<keyword evidence="4" id="KW-0560">Oxidoreductase</keyword>
<dbReference type="SUPFAM" id="SSF48113">
    <property type="entry name" value="Heme-dependent peroxidases"/>
    <property type="match status" value="1"/>
</dbReference>
<dbReference type="InterPro" id="IPR037120">
    <property type="entry name" value="Haem_peroxidase_sf_animal"/>
</dbReference>
<keyword evidence="3" id="KW-0325">Glycoprotein</keyword>
<name>A0A481ZC98_9VIRU</name>
<keyword evidence="4" id="KW-0575">Peroxidase</keyword>
<accession>A0A481ZC98</accession>
<gene>
    <name evidence="4" type="ORF">LCPAC404_02380</name>
</gene>
<proteinExistence type="predicted"/>
<dbReference type="PRINTS" id="PR00457">
    <property type="entry name" value="ANPEROXIDASE"/>
</dbReference>
<dbReference type="InterPro" id="IPR010255">
    <property type="entry name" value="Haem_peroxidase_sf"/>
</dbReference>
<evidence type="ECO:0000256" key="1">
    <source>
        <dbReference type="ARBA" id="ARBA00004613"/>
    </source>
</evidence>
<dbReference type="Gene3D" id="1.10.640.10">
    <property type="entry name" value="Haem peroxidase domain superfamily, animal type"/>
    <property type="match status" value="1"/>
</dbReference>
<dbReference type="GO" id="GO:0020037">
    <property type="term" value="F:heme binding"/>
    <property type="evidence" value="ECO:0007669"/>
    <property type="project" value="InterPro"/>
</dbReference>
<dbReference type="GO" id="GO:0005576">
    <property type="term" value="C:extracellular region"/>
    <property type="evidence" value="ECO:0007669"/>
    <property type="project" value="UniProtKB-SubCell"/>
</dbReference>
<dbReference type="InterPro" id="IPR019791">
    <property type="entry name" value="Haem_peroxidase_animal"/>
</dbReference>
<evidence type="ECO:0000256" key="2">
    <source>
        <dbReference type="ARBA" id="ARBA00022525"/>
    </source>
</evidence>
<evidence type="ECO:0000256" key="3">
    <source>
        <dbReference type="ARBA" id="ARBA00023180"/>
    </source>
</evidence>
<dbReference type="PROSITE" id="PS50292">
    <property type="entry name" value="PEROXIDASE_3"/>
    <property type="match status" value="1"/>
</dbReference>
<protein>
    <submittedName>
        <fullName evidence="4">Heme peroxidase</fullName>
    </submittedName>
</protein>
<dbReference type="PANTHER" id="PTHR11475:SF4">
    <property type="entry name" value="CHORION PEROXIDASE"/>
    <property type="match status" value="1"/>
</dbReference>
<comment type="subcellular location">
    <subcellularLocation>
        <location evidence="1">Secreted</location>
    </subcellularLocation>
</comment>
<sequence length="496" mass="56573">MRKCKEYRTLSGTGNNRKHSEYGTTNQPLLRIVGSDYADGYGSPSGSSRSSARLISNICANQINVTPNKKGASNIFWLYGQLQDHTFSLVDTHDEPFNIPVPKGDPFFDPESTGDKVINMNRSEYLEGTGVSGTPRAYNNILSSFIDGSNIYGSTEERNNYIRTFKYGLLKESHGHMLPITDNQQPNAGSDLSAVFLAGDIRANEHIGLTAIHTLFVREHNYWCSKIRKYYSRMKDEKIYQTAKVIVEAEIQAITFREFLPLLLGRSGIRKYSGYNCEVNPQISNLFSVCCYRLHFLIPSRVLKDNNLKNLFFRSYLMGNKYDLEYIFKYFIKYPCNRSAGTFVSDLRNFLFGDPGQGGHDLCALNVQRGRDHGLPDYNTTRVELGLTKKNSFDEVSSNQGVAATLEEAYGNIDDCDPFIMGINEDKYNSSSMLGELFHTVVTDQFSRIRDGDRFWYENRMNRRQITFINQQTLSVIIKRNTRLRGVPCNVFKTKR</sequence>